<sequence length="149" mass="17154">MTAEVSSQHTIRDNLVTTAVQFLSNPKVQRCTIESKERFLRGKGLTDLEIQKAIERCGDLDMSSLTSELIMFQNSRGFNLWFKEKLLPLIVYGGFAYGCYWLYKNCIRQLLFVEQPKRKTTAECIEELRKSLDVVNASISSLRKINSHL</sequence>
<keyword evidence="14" id="KW-1185">Reference proteome</keyword>
<dbReference type="Pfam" id="PF04695">
    <property type="entry name" value="Pex14_N"/>
    <property type="match status" value="1"/>
</dbReference>
<evidence type="ECO:0000313" key="13">
    <source>
        <dbReference type="EMBL" id="VVD05818.1"/>
    </source>
</evidence>
<accession>A0A5E4R7M3</accession>
<comment type="similarity">
    <text evidence="1 10">Belongs to the peroxin-14 family.</text>
</comment>
<organism evidence="13 14">
    <name type="scientific">Leptidea sinapis</name>
    <dbReference type="NCBI Taxonomy" id="189913"/>
    <lineage>
        <taxon>Eukaryota</taxon>
        <taxon>Metazoa</taxon>
        <taxon>Ecdysozoa</taxon>
        <taxon>Arthropoda</taxon>
        <taxon>Hexapoda</taxon>
        <taxon>Insecta</taxon>
        <taxon>Pterygota</taxon>
        <taxon>Neoptera</taxon>
        <taxon>Endopterygota</taxon>
        <taxon>Lepidoptera</taxon>
        <taxon>Glossata</taxon>
        <taxon>Ditrysia</taxon>
        <taxon>Papilionoidea</taxon>
        <taxon>Pieridae</taxon>
        <taxon>Dismorphiinae</taxon>
        <taxon>Leptidea</taxon>
    </lineage>
</organism>
<keyword evidence="2 10" id="KW-0813">Transport</keyword>
<evidence type="ECO:0000256" key="5">
    <source>
        <dbReference type="ARBA" id="ARBA00023136"/>
    </source>
</evidence>
<dbReference type="AlphaFoldDB" id="A0A5E4R7M3"/>
<evidence type="ECO:0000256" key="8">
    <source>
        <dbReference type="ARBA" id="ARBA00029691"/>
    </source>
</evidence>
<proteinExistence type="inferred from homology"/>
<evidence type="ECO:0000256" key="6">
    <source>
        <dbReference type="ARBA" id="ARBA00023140"/>
    </source>
</evidence>
<dbReference type="InterPro" id="IPR006785">
    <property type="entry name" value="Pex14_N"/>
</dbReference>
<dbReference type="PANTHER" id="PTHR23058">
    <property type="entry name" value="PEROXISOMAL MEMBRANE PROTEIN PEX14"/>
    <property type="match status" value="1"/>
</dbReference>
<evidence type="ECO:0000313" key="14">
    <source>
        <dbReference type="Proteomes" id="UP000324832"/>
    </source>
</evidence>
<reference evidence="13 14" key="1">
    <citation type="submission" date="2017-07" db="EMBL/GenBank/DDBJ databases">
        <authorList>
            <person name="Talla V."/>
            <person name="Backstrom N."/>
        </authorList>
    </citation>
    <scope>NUCLEOTIDE SEQUENCE [LARGE SCALE GENOMIC DNA]</scope>
</reference>
<comment type="subcellular location">
    <subcellularLocation>
        <location evidence="9 10">Peroxisome membrane</location>
    </subcellularLocation>
</comment>
<evidence type="ECO:0000256" key="11">
    <source>
        <dbReference type="SAM" id="Phobius"/>
    </source>
</evidence>
<keyword evidence="11" id="KW-1133">Transmembrane helix</keyword>
<evidence type="ECO:0000259" key="12">
    <source>
        <dbReference type="Pfam" id="PF04695"/>
    </source>
</evidence>
<evidence type="ECO:0000256" key="3">
    <source>
        <dbReference type="ARBA" id="ARBA00022927"/>
    </source>
</evidence>
<dbReference type="GO" id="GO:0005778">
    <property type="term" value="C:peroxisomal membrane"/>
    <property type="evidence" value="ECO:0007669"/>
    <property type="project" value="UniProtKB-SubCell"/>
</dbReference>
<feature type="domain" description="Peroxisome membrane anchor protein Pex14p N-terminal" evidence="12">
    <location>
        <begin position="12"/>
        <end position="56"/>
    </location>
</feature>
<dbReference type="Proteomes" id="UP000324832">
    <property type="component" value="Unassembled WGS sequence"/>
</dbReference>
<comment type="function">
    <text evidence="10">Component of the PEX13-PEX14 docking complex, a translocon channel that specifically mediates the import of peroxisomal cargo proteins bound to PEX5 receptor. The PEX13-PEX14 docking complex forms a large import pore which can be opened to a diameter of about 9 nm. Mechanistically, PEX5 receptor along with cargo proteins associates with the PEX14 subunit of the PEX13-PEX14 docking complex in the cytosol, leading to the insertion of the receptor into the organelle membrane with the concomitant translocation of the cargo into the peroxisome matrix.</text>
</comment>
<keyword evidence="3 10" id="KW-0653">Protein transport</keyword>
<keyword evidence="11" id="KW-0812">Transmembrane</keyword>
<name>A0A5E4R7M3_9NEOP</name>
<dbReference type="PANTHER" id="PTHR23058:SF0">
    <property type="entry name" value="PEROXISOMAL MEMBRANE PROTEIN PEX14"/>
    <property type="match status" value="1"/>
</dbReference>
<keyword evidence="6 10" id="KW-0576">Peroxisome</keyword>
<dbReference type="EMBL" id="FZQP02007025">
    <property type="protein sequence ID" value="VVD05818.1"/>
    <property type="molecule type" value="Genomic_DNA"/>
</dbReference>
<evidence type="ECO:0000256" key="4">
    <source>
        <dbReference type="ARBA" id="ARBA00023010"/>
    </source>
</evidence>
<feature type="transmembrane region" description="Helical" evidence="11">
    <location>
        <begin position="86"/>
        <end position="103"/>
    </location>
</feature>
<protein>
    <recommendedName>
        <fullName evidence="7 10">Peroxisomal membrane protein PEX14</fullName>
    </recommendedName>
    <alternativeName>
        <fullName evidence="8 10">Peroxin-14</fullName>
    </alternativeName>
</protein>
<evidence type="ECO:0000256" key="2">
    <source>
        <dbReference type="ARBA" id="ARBA00022448"/>
    </source>
</evidence>
<evidence type="ECO:0000256" key="10">
    <source>
        <dbReference type="RuleBase" id="RU367032"/>
    </source>
</evidence>
<dbReference type="InterPro" id="IPR036388">
    <property type="entry name" value="WH-like_DNA-bd_sf"/>
</dbReference>
<gene>
    <name evidence="13" type="ORF">LSINAPIS_LOCUS15283</name>
</gene>
<keyword evidence="4" id="KW-0811">Translocation</keyword>
<evidence type="ECO:0000256" key="9">
    <source>
        <dbReference type="ARBA" id="ARBA00046271"/>
    </source>
</evidence>
<dbReference type="InterPro" id="IPR025655">
    <property type="entry name" value="PEX14"/>
</dbReference>
<dbReference type="GO" id="GO:1990429">
    <property type="term" value="C:peroxisomal importomer complex"/>
    <property type="evidence" value="ECO:0007669"/>
    <property type="project" value="TreeGrafter"/>
</dbReference>
<evidence type="ECO:0000256" key="7">
    <source>
        <dbReference type="ARBA" id="ARBA00029502"/>
    </source>
</evidence>
<dbReference type="GO" id="GO:0016560">
    <property type="term" value="P:protein import into peroxisome matrix, docking"/>
    <property type="evidence" value="ECO:0007669"/>
    <property type="project" value="UniProtKB-UniRule"/>
</dbReference>
<dbReference type="Gene3D" id="1.10.10.10">
    <property type="entry name" value="Winged helix-like DNA-binding domain superfamily/Winged helix DNA-binding domain"/>
    <property type="match status" value="1"/>
</dbReference>
<evidence type="ECO:0000256" key="1">
    <source>
        <dbReference type="ARBA" id="ARBA00005443"/>
    </source>
</evidence>
<keyword evidence="5 10" id="KW-0472">Membrane</keyword>
<dbReference type="GO" id="GO:0005102">
    <property type="term" value="F:signaling receptor binding"/>
    <property type="evidence" value="ECO:0007669"/>
    <property type="project" value="TreeGrafter"/>
</dbReference>